<feature type="transmembrane region" description="Helical" evidence="7">
    <location>
        <begin position="175"/>
        <end position="197"/>
    </location>
</feature>
<keyword evidence="5 7" id="KW-1133">Transmembrane helix</keyword>
<keyword evidence="2 7" id="KW-0813">Transport</keyword>
<dbReference type="InterPro" id="IPR000515">
    <property type="entry name" value="MetI-like"/>
</dbReference>
<feature type="transmembrane region" description="Helical" evidence="7">
    <location>
        <begin position="233"/>
        <end position="254"/>
    </location>
</feature>
<dbReference type="AlphaFoldDB" id="A0A380M9L1"/>
<feature type="transmembrane region" description="Helical" evidence="7">
    <location>
        <begin position="130"/>
        <end position="154"/>
    </location>
</feature>
<evidence type="ECO:0000256" key="6">
    <source>
        <dbReference type="ARBA" id="ARBA00023136"/>
    </source>
</evidence>
<dbReference type="GO" id="GO:0005886">
    <property type="term" value="C:plasma membrane"/>
    <property type="evidence" value="ECO:0007669"/>
    <property type="project" value="UniProtKB-SubCell"/>
</dbReference>
<comment type="subcellular location">
    <subcellularLocation>
        <location evidence="1 7">Cell membrane</location>
        <topology evidence="1 7">Multi-pass membrane protein</topology>
    </subcellularLocation>
</comment>
<evidence type="ECO:0000313" key="8">
    <source>
        <dbReference type="EMBL" id="AZR06876.1"/>
    </source>
</evidence>
<evidence type="ECO:0000256" key="3">
    <source>
        <dbReference type="ARBA" id="ARBA00022475"/>
    </source>
</evidence>
<keyword evidence="4 7" id="KW-0812">Transmembrane</keyword>
<keyword evidence="6 7" id="KW-0472">Membrane</keyword>
<evidence type="ECO:0000256" key="5">
    <source>
        <dbReference type="ARBA" id="ARBA00022989"/>
    </source>
</evidence>
<evidence type="ECO:0000256" key="1">
    <source>
        <dbReference type="ARBA" id="ARBA00004651"/>
    </source>
</evidence>
<evidence type="ECO:0000256" key="7">
    <source>
        <dbReference type="RuleBase" id="RU363032"/>
    </source>
</evidence>
<dbReference type="GO" id="GO:0055085">
    <property type="term" value="P:transmembrane transport"/>
    <property type="evidence" value="ECO:0007669"/>
    <property type="project" value="InterPro"/>
</dbReference>
<dbReference type="OrthoDB" id="61122at2"/>
<dbReference type="RefSeq" id="WP_039661721.1">
    <property type="nucleotide sequence ID" value="NZ_CP012649.1"/>
</dbReference>
<evidence type="ECO:0000256" key="4">
    <source>
        <dbReference type="ARBA" id="ARBA00022692"/>
    </source>
</evidence>
<proteinExistence type="inferred from homology"/>
<feature type="transmembrane region" description="Helical" evidence="7">
    <location>
        <begin position="65"/>
        <end position="89"/>
    </location>
</feature>
<dbReference type="Pfam" id="PF00528">
    <property type="entry name" value="BPD_transp_1"/>
    <property type="match status" value="1"/>
</dbReference>
<protein>
    <submittedName>
        <fullName evidence="8">Carbohydrate ABC transporter permease</fullName>
    </submittedName>
</protein>
<dbReference type="Proteomes" id="UP000275951">
    <property type="component" value="Chromosome"/>
</dbReference>
<dbReference type="CDD" id="cd06261">
    <property type="entry name" value="TM_PBP2"/>
    <property type="match status" value="1"/>
</dbReference>
<dbReference type="EMBL" id="CP033905">
    <property type="protein sequence ID" value="AZR06876.1"/>
    <property type="molecule type" value="Genomic_DNA"/>
</dbReference>
<sequence>MLARVGKILLWGFVGVLLVLAVLPFILMVVSSLQETTKLTFFITPETFTLSNYVKLFTVQGFGSAIFTSLSVVIIACVLNAVVCSLAAFGFAFKRFPGSEALFWVYLGTMMIPAQVTMIPMFIMFRELGILGSTFALAIPVVNAFGVFLIRQFMYSIPPSLLDAARIDGASDFRIFLTIVLPLIRSVLVALTVFTFLTTWNDFMWPLISLTSDDTRTVTLAVSQMTGAFETQYGMVMAGTTIAFLVPFLVYVFCQRQFVEGVTSTGIKG</sequence>
<keyword evidence="3" id="KW-1003">Cell membrane</keyword>
<name>A0A380M9L1_9ACTO</name>
<gene>
    <name evidence="8" type="ORF">EBQ10_05920</name>
</gene>
<dbReference type="Gene3D" id="1.10.3720.10">
    <property type="entry name" value="MetI-like"/>
    <property type="match status" value="1"/>
</dbReference>
<evidence type="ECO:0000313" key="9">
    <source>
        <dbReference type="Proteomes" id="UP000275951"/>
    </source>
</evidence>
<dbReference type="SUPFAM" id="SSF161098">
    <property type="entry name" value="MetI-like"/>
    <property type="match status" value="1"/>
</dbReference>
<feature type="transmembrane region" description="Helical" evidence="7">
    <location>
        <begin position="9"/>
        <end position="30"/>
    </location>
</feature>
<comment type="similarity">
    <text evidence="7">Belongs to the binding-protein-dependent transport system permease family.</text>
</comment>
<feature type="transmembrane region" description="Helical" evidence="7">
    <location>
        <begin position="101"/>
        <end position="124"/>
    </location>
</feature>
<organism evidence="8 9">
    <name type="scientific">Trueperella pyogenes</name>
    <dbReference type="NCBI Taxonomy" id="1661"/>
    <lineage>
        <taxon>Bacteria</taxon>
        <taxon>Bacillati</taxon>
        <taxon>Actinomycetota</taxon>
        <taxon>Actinomycetes</taxon>
        <taxon>Actinomycetales</taxon>
        <taxon>Actinomycetaceae</taxon>
        <taxon>Trueperella</taxon>
    </lineage>
</organism>
<dbReference type="PANTHER" id="PTHR43744">
    <property type="entry name" value="ABC TRANSPORTER PERMEASE PROTEIN MG189-RELATED-RELATED"/>
    <property type="match status" value="1"/>
</dbReference>
<dbReference type="InterPro" id="IPR035906">
    <property type="entry name" value="MetI-like_sf"/>
</dbReference>
<evidence type="ECO:0000256" key="2">
    <source>
        <dbReference type="ARBA" id="ARBA00022448"/>
    </source>
</evidence>
<dbReference type="PROSITE" id="PS50928">
    <property type="entry name" value="ABC_TM1"/>
    <property type="match status" value="1"/>
</dbReference>
<dbReference type="PANTHER" id="PTHR43744:SF8">
    <property type="entry name" value="SN-GLYCEROL-3-PHOSPHATE TRANSPORT SYSTEM PERMEASE PROTEIN UGPE"/>
    <property type="match status" value="1"/>
</dbReference>
<dbReference type="GeneID" id="97531281"/>
<reference evidence="8 9" key="1">
    <citation type="submission" date="2018-11" db="EMBL/GenBank/DDBJ databases">
        <title>Multidrug-resistant genes are associated with an 42-kb island TGI1 carrying a complex class 1 integron in a Trueperella pyogenes.</title>
        <authorList>
            <person name="Dong W."/>
        </authorList>
    </citation>
    <scope>NUCLEOTIDE SEQUENCE [LARGE SCALE GENOMIC DNA]</scope>
    <source>
        <strain evidence="8 9">TP4</strain>
    </source>
</reference>
<accession>A0A380M9L1</accession>